<protein>
    <submittedName>
        <fullName evidence="4">Gliding motility-associated C-terminal domain-containing protein</fullName>
    </submittedName>
</protein>
<dbReference type="InterPro" id="IPR013783">
    <property type="entry name" value="Ig-like_fold"/>
</dbReference>
<evidence type="ECO:0000256" key="2">
    <source>
        <dbReference type="SAM" id="SignalP"/>
    </source>
</evidence>
<evidence type="ECO:0000259" key="3">
    <source>
        <dbReference type="PROSITE" id="PS50041"/>
    </source>
</evidence>
<dbReference type="PROSITE" id="PS50041">
    <property type="entry name" value="C_TYPE_LECTIN_2"/>
    <property type="match status" value="1"/>
</dbReference>
<sequence>MKRITLSTLLLLLLCQFSIAQYFPNPATLSTGQGAPGTQDPIWLCSPWSTTLPGNPMGQTYGPTLINNNCAPGAWVDPSTLTPPLNNGNWITGTESNCATNTAHGYRYFRLTLNLPPDCNGNSVTVQGNYILSFDGYVDNSIIDVFINGNSQGISGGGFGPGNQLNIYLNGPWVVGTNYVDILVYNAPSSPVGATNPYGLLLVANGTNSANMDSDGDGVNDLDDLCPCDYGTNSVGCPDPVANTCDIELIRSTFLGAGCLELPLCYSDCSMYFLNPSPNSGSSAQAFAQIYGANLISVQDAQENECIMNELNRINEAGVIWIGFNDEAEEGNFVWYDQAPVTYTNWAPGEPNNSGGNEGCTQIYPDGLWNDLNCNTANAKSIIEVNLCPVISTPDVIVCSNETTVIAAADPILGSNPYTYSWNNGATTQSQTVPTTDATYIVTVTDRYNCSGTDTCAVVTKPVPTATVTPTTDLICSGEATDFQITSNLSGTTFDWTVSGTGTNGSANGTGNTITQILTTTGSTNGSATYSITPELDGCFGTPVTASVTVSALPVLTFNPTAATICNGASQSITVSGANTYAWSPATGLNTTSGSTVTASPSSSETYTVTGTNVDGCESVNSVNITVNPVPQIQVTPAQQSFCVSGTTNFQLTSVPAGATFNWIAAPTNIIGSSNGSGNTISQALTASGTGGTVTYAITGTLNGCQSSVVTAVANVNNETNLTDNIQICNYDLPFSWNGQTITSGGAAVATHTTQDANGCDVITTLNLTVTTPPNVTFISQAEDCLPAEVTLIPSSVVPNGNCTWYVNGQVVTGDCSGALFTETDPGCQDVSFVATDANGCTTTVNQNDSYCIEVLPDAQFNLIQQSSITVQTVNESTNATNYVWVLPNGTSTTATNPSVLFEQLDGPSAITLYAYSASGCYDSMTMIIEWPFVVPNVITANGDGVNDYFIIAGLAPHSKLTILNRWGNVVYTSDNYNNTWDGRDKSGLYVTGGVYTYILELPNGNKQHGFVHVEGR</sequence>
<feature type="chain" id="PRO_5035256893" evidence="2">
    <location>
        <begin position="21"/>
        <end position="1017"/>
    </location>
</feature>
<dbReference type="InterPro" id="IPR051663">
    <property type="entry name" value="CLec_Tetranectin-domain"/>
</dbReference>
<dbReference type="AlphaFoldDB" id="A0A8J6PB42"/>
<evidence type="ECO:0000313" key="5">
    <source>
        <dbReference type="Proteomes" id="UP000652681"/>
    </source>
</evidence>
<gene>
    <name evidence="4" type="ORF">H9Y05_15025</name>
</gene>
<dbReference type="Gene3D" id="2.60.40.10">
    <property type="entry name" value="Immunoglobulins"/>
    <property type="match status" value="1"/>
</dbReference>
<dbReference type="SMART" id="SM00034">
    <property type="entry name" value="CLECT"/>
    <property type="match status" value="1"/>
</dbReference>
<dbReference type="SUPFAM" id="SSF56436">
    <property type="entry name" value="C-type lectin-like"/>
    <property type="match status" value="1"/>
</dbReference>
<feature type="domain" description="C-type lectin" evidence="3">
    <location>
        <begin position="272"/>
        <end position="375"/>
    </location>
</feature>
<accession>A0A8J6PB42</accession>
<dbReference type="GO" id="GO:0030246">
    <property type="term" value="F:carbohydrate binding"/>
    <property type="evidence" value="ECO:0007669"/>
    <property type="project" value="UniProtKB-KW"/>
</dbReference>
<dbReference type="InterPro" id="IPR016186">
    <property type="entry name" value="C-type_lectin-like/link_sf"/>
</dbReference>
<dbReference type="RefSeq" id="WP_216714753.1">
    <property type="nucleotide sequence ID" value="NZ_JACVEL010000015.1"/>
</dbReference>
<dbReference type="Pfam" id="PF13585">
    <property type="entry name" value="CHU_C"/>
    <property type="match status" value="1"/>
</dbReference>
<dbReference type="PANTHER" id="PTHR22799">
    <property type="entry name" value="TETRANECTIN-RELATED"/>
    <property type="match status" value="1"/>
</dbReference>
<name>A0A8J6PB42_9FLAO</name>
<comment type="caution">
    <text evidence="4">The sequence shown here is derived from an EMBL/GenBank/DDBJ whole genome shotgun (WGS) entry which is preliminary data.</text>
</comment>
<dbReference type="EMBL" id="JACVEL010000015">
    <property type="protein sequence ID" value="MBC9813786.1"/>
    <property type="molecule type" value="Genomic_DNA"/>
</dbReference>
<evidence type="ECO:0000256" key="1">
    <source>
        <dbReference type="ARBA" id="ARBA00022734"/>
    </source>
</evidence>
<evidence type="ECO:0000313" key="4">
    <source>
        <dbReference type="EMBL" id="MBC9813786.1"/>
    </source>
</evidence>
<dbReference type="Proteomes" id="UP000652681">
    <property type="component" value="Unassembled WGS sequence"/>
</dbReference>
<dbReference type="Gene3D" id="2.60.40.4070">
    <property type="match status" value="1"/>
</dbReference>
<dbReference type="PANTHER" id="PTHR22799:SF6">
    <property type="entry name" value="C-TYPE LECTIN DOMAIN FAMILY 4 MEMBER M-LIKE"/>
    <property type="match status" value="1"/>
</dbReference>
<proteinExistence type="predicted"/>
<dbReference type="Gene3D" id="3.10.100.10">
    <property type="entry name" value="Mannose-Binding Protein A, subunit A"/>
    <property type="match status" value="1"/>
</dbReference>
<keyword evidence="2" id="KW-0732">Signal</keyword>
<organism evidence="4 5">
    <name type="scientific">Taishania pollutisoli</name>
    <dbReference type="NCBI Taxonomy" id="2766479"/>
    <lineage>
        <taxon>Bacteria</taxon>
        <taxon>Pseudomonadati</taxon>
        <taxon>Bacteroidota</taxon>
        <taxon>Flavobacteriia</taxon>
        <taxon>Flavobacteriales</taxon>
        <taxon>Crocinitomicaceae</taxon>
        <taxon>Taishania</taxon>
    </lineage>
</organism>
<feature type="signal peptide" evidence="2">
    <location>
        <begin position="1"/>
        <end position="20"/>
    </location>
</feature>
<reference evidence="4" key="1">
    <citation type="submission" date="2020-09" db="EMBL/GenBank/DDBJ databases">
        <title>Taishania pollutisoli gen. nov., sp. nov., Isolated from Tetrabromobisphenol A-Contaminated Soil.</title>
        <authorList>
            <person name="Chen Q."/>
        </authorList>
    </citation>
    <scope>NUCLEOTIDE SEQUENCE</scope>
    <source>
        <strain evidence="4">CZZ-1</strain>
    </source>
</reference>
<dbReference type="InterPro" id="IPR001304">
    <property type="entry name" value="C-type_lectin-like"/>
</dbReference>
<keyword evidence="1" id="KW-0430">Lectin</keyword>
<keyword evidence="5" id="KW-1185">Reference proteome</keyword>
<dbReference type="Pfam" id="PF00059">
    <property type="entry name" value="Lectin_C"/>
    <property type="match status" value="1"/>
</dbReference>
<dbReference type="InterPro" id="IPR016187">
    <property type="entry name" value="CTDL_fold"/>
</dbReference>